<organism evidence="1 2">
    <name type="scientific">Citrus sinensis</name>
    <name type="common">Sweet orange</name>
    <name type="synonym">Citrus aurantium var. sinensis</name>
    <dbReference type="NCBI Taxonomy" id="2711"/>
    <lineage>
        <taxon>Eukaryota</taxon>
        <taxon>Viridiplantae</taxon>
        <taxon>Streptophyta</taxon>
        <taxon>Embryophyta</taxon>
        <taxon>Tracheophyta</taxon>
        <taxon>Spermatophyta</taxon>
        <taxon>Magnoliopsida</taxon>
        <taxon>eudicotyledons</taxon>
        <taxon>Gunneridae</taxon>
        <taxon>Pentapetalae</taxon>
        <taxon>rosids</taxon>
        <taxon>malvids</taxon>
        <taxon>Sapindales</taxon>
        <taxon>Rutaceae</taxon>
        <taxon>Aurantioideae</taxon>
        <taxon>Citrus</taxon>
    </lineage>
</organism>
<dbReference type="EMBL" id="KK786976">
    <property type="protein sequence ID" value="KDO39096.1"/>
    <property type="molecule type" value="Genomic_DNA"/>
</dbReference>
<proteinExistence type="predicted"/>
<keyword evidence="2" id="KW-1185">Reference proteome</keyword>
<feature type="non-terminal residue" evidence="1">
    <location>
        <position position="1"/>
    </location>
</feature>
<dbReference type="Proteomes" id="UP000027120">
    <property type="component" value="Unassembled WGS sequence"/>
</dbReference>
<evidence type="ECO:0000313" key="1">
    <source>
        <dbReference type="EMBL" id="KDO39096.1"/>
    </source>
</evidence>
<evidence type="ECO:0000313" key="2">
    <source>
        <dbReference type="Proteomes" id="UP000027120"/>
    </source>
</evidence>
<name>A0A067DKH6_CITSI</name>
<accession>A0A067DKH6</accession>
<dbReference type="AlphaFoldDB" id="A0A067DKH6"/>
<feature type="non-terminal residue" evidence="1">
    <location>
        <position position="17"/>
    </location>
</feature>
<dbReference type="EMBL" id="KK786976">
    <property type="protein sequence ID" value="KDO39097.1"/>
    <property type="molecule type" value="Genomic_DNA"/>
</dbReference>
<protein>
    <submittedName>
        <fullName evidence="1">Uncharacterized protein</fullName>
    </submittedName>
</protein>
<sequence length="17" mass="2052">EGYRYGYILHSHAHFDS</sequence>
<gene>
    <name evidence="1" type="ORF">CISIN_1g0137243mg</name>
</gene>
<reference evidence="1 2" key="1">
    <citation type="submission" date="2014-04" db="EMBL/GenBank/DDBJ databases">
        <authorList>
            <consortium name="International Citrus Genome Consortium"/>
            <person name="Gmitter F."/>
            <person name="Chen C."/>
            <person name="Farmerie W."/>
            <person name="Harkins T."/>
            <person name="Desany B."/>
            <person name="Mohiuddin M."/>
            <person name="Kodira C."/>
            <person name="Borodovsky M."/>
            <person name="Lomsadze A."/>
            <person name="Burns P."/>
            <person name="Jenkins J."/>
            <person name="Prochnik S."/>
            <person name="Shu S."/>
            <person name="Chapman J."/>
            <person name="Pitluck S."/>
            <person name="Schmutz J."/>
            <person name="Rokhsar D."/>
        </authorList>
    </citation>
    <scope>NUCLEOTIDE SEQUENCE</scope>
</reference>